<evidence type="ECO:0000256" key="1">
    <source>
        <dbReference type="SAM" id="MobiDB-lite"/>
    </source>
</evidence>
<comment type="caution">
    <text evidence="2">The sequence shown here is derived from an EMBL/GenBank/DDBJ whole genome shotgun (WGS) entry which is preliminary data.</text>
</comment>
<feature type="region of interest" description="Disordered" evidence="1">
    <location>
        <begin position="1"/>
        <end position="24"/>
    </location>
</feature>
<name>A0ABN9TH58_9DINO</name>
<dbReference type="Proteomes" id="UP001189429">
    <property type="component" value="Unassembled WGS sequence"/>
</dbReference>
<sequence>MPDFTCGNGRGLAHRQRQEADHHQKECQGTCPLRLHGWAWAAREERPWPWARVQQQAGERRRGTREEEEEGEEEEEFFLEAEGWTFGGVSRFSLRPRHGSHP</sequence>
<organism evidence="2 3">
    <name type="scientific">Prorocentrum cordatum</name>
    <dbReference type="NCBI Taxonomy" id="2364126"/>
    <lineage>
        <taxon>Eukaryota</taxon>
        <taxon>Sar</taxon>
        <taxon>Alveolata</taxon>
        <taxon>Dinophyceae</taxon>
        <taxon>Prorocentrales</taxon>
        <taxon>Prorocentraceae</taxon>
        <taxon>Prorocentrum</taxon>
    </lineage>
</organism>
<proteinExistence type="predicted"/>
<accession>A0ABN9TH58</accession>
<evidence type="ECO:0000313" key="3">
    <source>
        <dbReference type="Proteomes" id="UP001189429"/>
    </source>
</evidence>
<dbReference type="EMBL" id="CAUYUJ010014724">
    <property type="protein sequence ID" value="CAK0845238.1"/>
    <property type="molecule type" value="Genomic_DNA"/>
</dbReference>
<feature type="compositionally biased region" description="Acidic residues" evidence="1">
    <location>
        <begin position="66"/>
        <end position="79"/>
    </location>
</feature>
<protein>
    <submittedName>
        <fullName evidence="2">Uncharacterized protein</fullName>
    </submittedName>
</protein>
<keyword evidence="3" id="KW-1185">Reference proteome</keyword>
<reference evidence="2" key="1">
    <citation type="submission" date="2023-10" db="EMBL/GenBank/DDBJ databases">
        <authorList>
            <person name="Chen Y."/>
            <person name="Shah S."/>
            <person name="Dougan E. K."/>
            <person name="Thang M."/>
            <person name="Chan C."/>
        </authorList>
    </citation>
    <scope>NUCLEOTIDE SEQUENCE [LARGE SCALE GENOMIC DNA]</scope>
</reference>
<feature type="region of interest" description="Disordered" evidence="1">
    <location>
        <begin position="49"/>
        <end position="80"/>
    </location>
</feature>
<gene>
    <name evidence="2" type="ORF">PCOR1329_LOCUS39087</name>
</gene>
<evidence type="ECO:0000313" key="2">
    <source>
        <dbReference type="EMBL" id="CAK0845238.1"/>
    </source>
</evidence>